<evidence type="ECO:0000256" key="1">
    <source>
        <dbReference type="SAM" id="MobiDB-lite"/>
    </source>
</evidence>
<evidence type="ECO:0000313" key="3">
    <source>
        <dbReference type="Proteomes" id="UP000252255"/>
    </source>
</evidence>
<protein>
    <recommendedName>
        <fullName evidence="4">Pentapeptide repeat-containing protein</fullName>
    </recommendedName>
</protein>
<gene>
    <name evidence="2" type="ORF">TH30_04000</name>
</gene>
<accession>A0A367X7M8</accession>
<comment type="caution">
    <text evidence="2">The sequence shown here is derived from an EMBL/GenBank/DDBJ whole genome shotgun (WGS) entry which is preliminary data.</text>
</comment>
<sequence length="62" mass="6586">MRCQRAENRDVWQADLTTADFSHAGLWSSDLSEPGSKGPAETVLDEVDLTEAGIKGAPPNGS</sequence>
<evidence type="ECO:0000313" key="2">
    <source>
        <dbReference type="EMBL" id="RCK49479.1"/>
    </source>
</evidence>
<feature type="region of interest" description="Disordered" evidence="1">
    <location>
        <begin position="29"/>
        <end position="62"/>
    </location>
</feature>
<dbReference type="Proteomes" id="UP000252255">
    <property type="component" value="Unassembled WGS sequence"/>
</dbReference>
<organism evidence="2 3">
    <name type="scientific">Thalassospira profundimaris</name>
    <dbReference type="NCBI Taxonomy" id="502049"/>
    <lineage>
        <taxon>Bacteria</taxon>
        <taxon>Pseudomonadati</taxon>
        <taxon>Pseudomonadota</taxon>
        <taxon>Alphaproteobacteria</taxon>
        <taxon>Rhodospirillales</taxon>
        <taxon>Thalassospiraceae</taxon>
        <taxon>Thalassospira</taxon>
    </lineage>
</organism>
<dbReference type="EMBL" id="JPWI01000001">
    <property type="protein sequence ID" value="RCK49479.1"/>
    <property type="molecule type" value="Genomic_DNA"/>
</dbReference>
<proteinExistence type="predicted"/>
<evidence type="ECO:0008006" key="4">
    <source>
        <dbReference type="Google" id="ProtNLM"/>
    </source>
</evidence>
<reference evidence="2 3" key="1">
    <citation type="submission" date="2014-07" db="EMBL/GenBank/DDBJ databases">
        <title>Draft genome sequence of Thalassospira profundimaris PR54-5.</title>
        <authorList>
            <person name="Lai Q."/>
            <person name="Shao Z."/>
        </authorList>
    </citation>
    <scope>NUCLEOTIDE SEQUENCE [LARGE SCALE GENOMIC DNA]</scope>
    <source>
        <strain evidence="2 3">PR54-5</strain>
    </source>
</reference>
<name>A0A367X7M8_9PROT</name>
<dbReference type="AlphaFoldDB" id="A0A367X7M8"/>